<evidence type="ECO:0000256" key="9">
    <source>
        <dbReference type="RuleBase" id="RU365015"/>
    </source>
</evidence>
<reference evidence="12 13" key="1">
    <citation type="submission" date="2023-07" db="EMBL/GenBank/DDBJ databases">
        <title>Genomic Encyclopedia of Type Strains, Phase IV (KMG-IV): sequencing the most valuable type-strain genomes for metagenomic binning, comparative biology and taxonomic classification.</title>
        <authorList>
            <person name="Goeker M."/>
        </authorList>
    </citation>
    <scope>NUCLEOTIDE SEQUENCE [LARGE SCALE GENOMIC DNA]</scope>
    <source>
        <strain evidence="12 13">DSM 105143</strain>
    </source>
</reference>
<dbReference type="InterPro" id="IPR013189">
    <property type="entry name" value="Glyco_hydro_32_C"/>
</dbReference>
<dbReference type="GO" id="GO:0004564">
    <property type="term" value="F:beta-fructofuranosidase activity"/>
    <property type="evidence" value="ECO:0007669"/>
    <property type="project" value="UniProtKB-EC"/>
</dbReference>
<dbReference type="Proteomes" id="UP001223079">
    <property type="component" value="Unassembled WGS sequence"/>
</dbReference>
<dbReference type="SMART" id="SM00640">
    <property type="entry name" value="Glyco_32"/>
    <property type="match status" value="1"/>
</dbReference>
<dbReference type="PANTHER" id="PTHR43101">
    <property type="entry name" value="BETA-FRUCTOSIDASE"/>
    <property type="match status" value="1"/>
</dbReference>
<gene>
    <name evidence="12" type="ORF">J2S23_000406</name>
</gene>
<dbReference type="RefSeq" id="WP_307121100.1">
    <property type="nucleotide sequence ID" value="NZ_JAUSTM010000003.1"/>
</dbReference>
<protein>
    <recommendedName>
        <fullName evidence="4 8">Sucrose-6-phosphate hydrolase</fullName>
        <ecNumber evidence="3 8">3.2.1.26</ecNumber>
    </recommendedName>
    <alternativeName>
        <fullName evidence="7 9">Invertase</fullName>
    </alternativeName>
</protein>
<dbReference type="InterPro" id="IPR013148">
    <property type="entry name" value="Glyco_hydro_32_N"/>
</dbReference>
<comment type="caution">
    <text evidence="12">The sequence shown here is derived from an EMBL/GenBank/DDBJ whole genome shotgun (WGS) entry which is preliminary data.</text>
</comment>
<dbReference type="CDD" id="cd08996">
    <property type="entry name" value="GH32_FFase"/>
    <property type="match status" value="1"/>
</dbReference>
<comment type="function">
    <text evidence="9">Enables the bacterium to metabolize sucrose as a sole carbon source.</text>
</comment>
<evidence type="ECO:0000256" key="3">
    <source>
        <dbReference type="ARBA" id="ARBA00012758"/>
    </source>
</evidence>
<keyword evidence="5 8" id="KW-0378">Hydrolase</keyword>
<dbReference type="InterPro" id="IPR006232">
    <property type="entry name" value="Suc6P_hydrolase"/>
</dbReference>
<evidence type="ECO:0000313" key="12">
    <source>
        <dbReference type="EMBL" id="MDQ0221870.1"/>
    </source>
</evidence>
<name>A0ABT9YRY3_9STRE</name>
<evidence type="ECO:0000259" key="11">
    <source>
        <dbReference type="Pfam" id="PF08244"/>
    </source>
</evidence>
<dbReference type="NCBIfam" id="TIGR01322">
    <property type="entry name" value="scrB_fam"/>
    <property type="match status" value="1"/>
</dbReference>
<accession>A0ABT9YRY3</accession>
<proteinExistence type="inferred from homology"/>
<comment type="pathway">
    <text evidence="1 9">Glycan biosynthesis; sucrose metabolism.</text>
</comment>
<dbReference type="InterPro" id="IPR001362">
    <property type="entry name" value="Glyco_hydro_32"/>
</dbReference>
<organism evidence="12 13">
    <name type="scientific">Streptococcus moroccensis</name>
    <dbReference type="NCBI Taxonomy" id="1451356"/>
    <lineage>
        <taxon>Bacteria</taxon>
        <taxon>Bacillati</taxon>
        <taxon>Bacillota</taxon>
        <taxon>Bacilli</taxon>
        <taxon>Lactobacillales</taxon>
        <taxon>Streptococcaceae</taxon>
        <taxon>Streptococcus</taxon>
    </lineage>
</organism>
<dbReference type="EMBL" id="JAUSTM010000003">
    <property type="protein sequence ID" value="MDQ0221870.1"/>
    <property type="molecule type" value="Genomic_DNA"/>
</dbReference>
<dbReference type="EC" id="3.2.1.26" evidence="3 8"/>
<evidence type="ECO:0000313" key="13">
    <source>
        <dbReference type="Proteomes" id="UP001223079"/>
    </source>
</evidence>
<evidence type="ECO:0000256" key="5">
    <source>
        <dbReference type="ARBA" id="ARBA00022801"/>
    </source>
</evidence>
<dbReference type="Gene3D" id="2.115.10.20">
    <property type="entry name" value="Glycosyl hydrolase domain, family 43"/>
    <property type="match status" value="1"/>
</dbReference>
<keyword evidence="9" id="KW-0963">Cytoplasm</keyword>
<evidence type="ECO:0000256" key="2">
    <source>
        <dbReference type="ARBA" id="ARBA00009902"/>
    </source>
</evidence>
<sequence length="471" mass="53495">MVEERFTLQRAQDYISKSIGNVNDQFKPEKHLTAPVGWINDPNGFVYFRGEYHLFYQYYPYDSSWGPMHWGHVKSTDLLHWEQLPVALAPDMAYDKDGCFSGSAIVKDDRLWLMYTGHIVEEDGSIRQVQNMAVSEDGISFTKLTSNPVMTGDSIPEISSADFRDPKLFEKDGHFYAVVATKHVDQVGCIVLLGSTDLENWSFESIFLKGTTDQGIMWECPDYFNLKGQDCLIMSPMKFPQSGQDFQNLNSNIICFGHVDWSTKTFVLEKIDEIDHGHDFYAAQSLEDNQGRRIMIAWMQAWGRKIPTQDLNHNWAGMMTLARELTIVDGQLVQTPFLPGKGRNTVELSQGDLWEEELKSPSRLDLISEEHASWTLTIGGPYDYIRLSLENNQLTLDRSGLENQLGGEETSPLLKRSVQLPNGVNELTLFIDKSAFEVFANKGKISMTSTFYAKVNTAKLTVQTGISRLQY</sequence>
<dbReference type="Pfam" id="PF00251">
    <property type="entry name" value="Glyco_hydro_32N"/>
    <property type="match status" value="1"/>
</dbReference>
<evidence type="ECO:0000256" key="4">
    <source>
        <dbReference type="ARBA" id="ARBA00019623"/>
    </source>
</evidence>
<dbReference type="SUPFAM" id="SSF75005">
    <property type="entry name" value="Arabinanase/levansucrase/invertase"/>
    <property type="match status" value="1"/>
</dbReference>
<dbReference type="Gene3D" id="2.60.120.560">
    <property type="entry name" value="Exo-inulinase, domain 1"/>
    <property type="match status" value="1"/>
</dbReference>
<dbReference type="InterPro" id="IPR023296">
    <property type="entry name" value="Glyco_hydro_beta-prop_sf"/>
</dbReference>
<comment type="similarity">
    <text evidence="2 8">Belongs to the glycosyl hydrolase 32 family.</text>
</comment>
<evidence type="ECO:0000256" key="1">
    <source>
        <dbReference type="ARBA" id="ARBA00004914"/>
    </source>
</evidence>
<evidence type="ECO:0000259" key="10">
    <source>
        <dbReference type="Pfam" id="PF00251"/>
    </source>
</evidence>
<evidence type="ECO:0000256" key="6">
    <source>
        <dbReference type="ARBA" id="ARBA00023295"/>
    </source>
</evidence>
<keyword evidence="13" id="KW-1185">Reference proteome</keyword>
<evidence type="ECO:0000256" key="7">
    <source>
        <dbReference type="ARBA" id="ARBA00033367"/>
    </source>
</evidence>
<dbReference type="InterPro" id="IPR051214">
    <property type="entry name" value="GH32_Enzymes"/>
</dbReference>
<dbReference type="InterPro" id="IPR013320">
    <property type="entry name" value="ConA-like_dom_sf"/>
</dbReference>
<dbReference type="Pfam" id="PF08244">
    <property type="entry name" value="Glyco_hydro_32C"/>
    <property type="match status" value="1"/>
</dbReference>
<dbReference type="PANTHER" id="PTHR43101:SF1">
    <property type="entry name" value="BETA-FRUCTOSIDASE"/>
    <property type="match status" value="1"/>
</dbReference>
<dbReference type="SUPFAM" id="SSF49899">
    <property type="entry name" value="Concanavalin A-like lectins/glucanases"/>
    <property type="match status" value="1"/>
</dbReference>
<keyword evidence="9" id="KW-0119">Carbohydrate metabolism</keyword>
<feature type="domain" description="Glycosyl hydrolase family 32 N-terminal" evidence="10">
    <location>
        <begin position="31"/>
        <end position="336"/>
    </location>
</feature>
<comment type="subcellular location">
    <subcellularLocation>
        <location evidence="9">Cytoplasm</location>
    </subcellularLocation>
</comment>
<feature type="domain" description="Glycosyl hydrolase family 32 C-terminal" evidence="11">
    <location>
        <begin position="390"/>
        <end position="458"/>
    </location>
</feature>
<comment type="catalytic activity">
    <reaction evidence="8">
        <text>Hydrolysis of terminal non-reducing beta-D-fructofuranoside residues in beta-D-fructofuranosides.</text>
        <dbReference type="EC" id="3.2.1.26"/>
    </reaction>
</comment>
<evidence type="ECO:0000256" key="8">
    <source>
        <dbReference type="RuleBase" id="RU362110"/>
    </source>
</evidence>
<keyword evidence="6 8" id="KW-0326">Glycosidase</keyword>